<dbReference type="AlphaFoldDB" id="A0A427A0J4"/>
<evidence type="ECO:0000313" key="1">
    <source>
        <dbReference type="EMBL" id="RRT69755.1"/>
    </source>
</evidence>
<name>A0A427A0J4_ENSVE</name>
<evidence type="ECO:0000313" key="2">
    <source>
        <dbReference type="Proteomes" id="UP000287651"/>
    </source>
</evidence>
<dbReference type="Proteomes" id="UP000287651">
    <property type="component" value="Unassembled WGS sequence"/>
</dbReference>
<gene>
    <name evidence="1" type="ORF">B296_00012446</name>
</gene>
<sequence length="102" mass="11330">MWPSPLRASATFACRRLLPLRPPSTVVSGCDTTSSCNYRQWPWETIALRALPPLRAAAAAFTSGLLLRVRGHRFVAVLPQPASYSRIAIVRIYYLCVVVAMQ</sequence>
<proteinExistence type="predicted"/>
<comment type="caution">
    <text evidence="1">The sequence shown here is derived from an EMBL/GenBank/DDBJ whole genome shotgun (WGS) entry which is preliminary data.</text>
</comment>
<accession>A0A427A0J4</accession>
<reference evidence="1 2" key="1">
    <citation type="journal article" date="2014" name="Agronomy (Basel)">
        <title>A Draft Genome Sequence for Ensete ventricosum, the Drought-Tolerant Tree Against Hunger.</title>
        <authorList>
            <person name="Harrison J."/>
            <person name="Moore K.A."/>
            <person name="Paszkiewicz K."/>
            <person name="Jones T."/>
            <person name="Grant M."/>
            <person name="Ambacheew D."/>
            <person name="Muzemil S."/>
            <person name="Studholme D.J."/>
        </authorList>
    </citation>
    <scope>NUCLEOTIDE SEQUENCE [LARGE SCALE GENOMIC DNA]</scope>
</reference>
<organism evidence="1 2">
    <name type="scientific">Ensete ventricosum</name>
    <name type="common">Abyssinian banana</name>
    <name type="synonym">Musa ensete</name>
    <dbReference type="NCBI Taxonomy" id="4639"/>
    <lineage>
        <taxon>Eukaryota</taxon>
        <taxon>Viridiplantae</taxon>
        <taxon>Streptophyta</taxon>
        <taxon>Embryophyta</taxon>
        <taxon>Tracheophyta</taxon>
        <taxon>Spermatophyta</taxon>
        <taxon>Magnoliopsida</taxon>
        <taxon>Liliopsida</taxon>
        <taxon>Zingiberales</taxon>
        <taxon>Musaceae</taxon>
        <taxon>Ensete</taxon>
    </lineage>
</organism>
<protein>
    <submittedName>
        <fullName evidence="1">Uncharacterized protein</fullName>
    </submittedName>
</protein>
<dbReference type="EMBL" id="AMZH03004244">
    <property type="protein sequence ID" value="RRT69755.1"/>
    <property type="molecule type" value="Genomic_DNA"/>
</dbReference>